<dbReference type="Gene3D" id="3.40.1360.10">
    <property type="match status" value="1"/>
</dbReference>
<dbReference type="GO" id="GO:0006310">
    <property type="term" value="P:DNA recombination"/>
    <property type="evidence" value="ECO:0007669"/>
    <property type="project" value="UniProtKB-UniRule"/>
</dbReference>
<keyword evidence="1 7" id="KW-0479">Metal-binding</keyword>
<dbReference type="SUPFAM" id="SSF111304">
    <property type="entry name" value="Recombination protein RecR"/>
    <property type="match status" value="1"/>
</dbReference>
<name>A0A2H0YRT9_9BACT</name>
<dbReference type="PANTHER" id="PTHR30446:SF0">
    <property type="entry name" value="RECOMBINATION PROTEIN RECR"/>
    <property type="match status" value="1"/>
</dbReference>
<dbReference type="InterPro" id="IPR023627">
    <property type="entry name" value="Rcmb_RecR"/>
</dbReference>
<dbReference type="GO" id="GO:0003677">
    <property type="term" value="F:DNA binding"/>
    <property type="evidence" value="ECO:0007669"/>
    <property type="project" value="UniProtKB-UniRule"/>
</dbReference>
<comment type="similarity">
    <text evidence="7">Belongs to the RecR family.</text>
</comment>
<dbReference type="InterPro" id="IPR034137">
    <property type="entry name" value="TOPRIM_RecR"/>
</dbReference>
<dbReference type="AlphaFoldDB" id="A0A2H0YRT9"/>
<dbReference type="Pfam" id="PF21175">
    <property type="entry name" value="RecR_C"/>
    <property type="match status" value="1"/>
</dbReference>
<evidence type="ECO:0000256" key="1">
    <source>
        <dbReference type="ARBA" id="ARBA00022723"/>
    </source>
</evidence>
<dbReference type="InterPro" id="IPR000093">
    <property type="entry name" value="DNA_Rcmb_RecR"/>
</dbReference>
<keyword evidence="3 7" id="KW-0863">Zinc-finger</keyword>
<dbReference type="HAMAP" id="MF_00017">
    <property type="entry name" value="RecR"/>
    <property type="match status" value="1"/>
</dbReference>
<organism evidence="9 10">
    <name type="scientific">Candidatus Kerfeldbacteria bacterium CG08_land_8_20_14_0_20_43_14</name>
    <dbReference type="NCBI Taxonomy" id="2014246"/>
    <lineage>
        <taxon>Bacteria</taxon>
        <taxon>Candidatus Kerfeldiibacteriota</taxon>
    </lineage>
</organism>
<dbReference type="PROSITE" id="PS50880">
    <property type="entry name" value="TOPRIM"/>
    <property type="match status" value="1"/>
</dbReference>
<evidence type="ECO:0000256" key="6">
    <source>
        <dbReference type="ARBA" id="ARBA00023204"/>
    </source>
</evidence>
<feature type="zinc finger region" description="C4-type" evidence="7">
    <location>
        <begin position="58"/>
        <end position="73"/>
    </location>
</feature>
<dbReference type="GO" id="GO:0008270">
    <property type="term" value="F:zinc ion binding"/>
    <property type="evidence" value="ECO:0007669"/>
    <property type="project" value="UniProtKB-KW"/>
</dbReference>
<dbReference type="CDD" id="cd01025">
    <property type="entry name" value="TOPRIM_recR"/>
    <property type="match status" value="1"/>
</dbReference>
<dbReference type="SMART" id="SM00493">
    <property type="entry name" value="TOPRIM"/>
    <property type="match status" value="1"/>
</dbReference>
<evidence type="ECO:0000313" key="9">
    <source>
        <dbReference type="EMBL" id="PIS40463.1"/>
    </source>
</evidence>
<gene>
    <name evidence="7" type="primary">recR</name>
    <name evidence="9" type="ORF">COT26_03005</name>
</gene>
<evidence type="ECO:0000259" key="8">
    <source>
        <dbReference type="PROSITE" id="PS50880"/>
    </source>
</evidence>
<dbReference type="PANTHER" id="PTHR30446">
    <property type="entry name" value="RECOMBINATION PROTEIN RECR"/>
    <property type="match status" value="1"/>
</dbReference>
<evidence type="ECO:0000256" key="3">
    <source>
        <dbReference type="ARBA" id="ARBA00022771"/>
    </source>
</evidence>
<keyword evidence="2 7" id="KW-0227">DNA damage</keyword>
<dbReference type="EMBL" id="PEXW01000067">
    <property type="protein sequence ID" value="PIS40463.1"/>
    <property type="molecule type" value="Genomic_DNA"/>
</dbReference>
<proteinExistence type="inferred from homology"/>
<evidence type="ECO:0000256" key="5">
    <source>
        <dbReference type="ARBA" id="ARBA00023172"/>
    </source>
</evidence>
<dbReference type="Pfam" id="PF21176">
    <property type="entry name" value="RecR_HhH"/>
    <property type="match status" value="1"/>
</dbReference>
<comment type="function">
    <text evidence="7">May play a role in DNA repair. It seems to be involved in an RecBC-independent recombinational process of DNA repair. It may act with RecF and RecO.</text>
</comment>
<evidence type="ECO:0000256" key="2">
    <source>
        <dbReference type="ARBA" id="ARBA00022763"/>
    </source>
</evidence>
<sequence length="201" mass="22175">MPVYADSLQNLINLLNRLPGIGPKSAERLAFFIVKMSDDERQQLIKALMEVKSGIKQCAICGQWNSNSPCKICGDAKRDHSFLSVVAETQDLAAVERTNEFHGIYHVLGGTLNPLTGITADDLNIKSLLARLQKNQPAIKEVIFALNPDVEGETTILYLAKILKPFKIKLTRLARGLPLGADLEYADEVTLADAFKGRRTL</sequence>
<evidence type="ECO:0000256" key="7">
    <source>
        <dbReference type="HAMAP-Rule" id="MF_00017"/>
    </source>
</evidence>
<feature type="domain" description="Toprim" evidence="8">
    <location>
        <begin position="81"/>
        <end position="178"/>
    </location>
</feature>
<protein>
    <recommendedName>
        <fullName evidence="7">Recombination protein RecR</fullName>
    </recommendedName>
</protein>
<dbReference type="InterPro" id="IPR006171">
    <property type="entry name" value="TOPRIM_dom"/>
</dbReference>
<accession>A0A2H0YRT9</accession>
<keyword evidence="6 7" id="KW-0234">DNA repair</keyword>
<reference evidence="10" key="1">
    <citation type="submission" date="2017-09" db="EMBL/GenBank/DDBJ databases">
        <title>Depth-based differentiation of microbial function through sediment-hosted aquifers and enrichment of novel symbionts in the deep terrestrial subsurface.</title>
        <authorList>
            <person name="Probst A.J."/>
            <person name="Ladd B."/>
            <person name="Jarett J.K."/>
            <person name="Geller-Mcgrath D.E."/>
            <person name="Sieber C.M.K."/>
            <person name="Emerson J.B."/>
            <person name="Anantharaman K."/>
            <person name="Thomas B.C."/>
            <person name="Malmstrom R."/>
            <person name="Stieglmeier M."/>
            <person name="Klingl A."/>
            <person name="Woyke T."/>
            <person name="Ryan C.M."/>
            <person name="Banfield J.F."/>
        </authorList>
    </citation>
    <scope>NUCLEOTIDE SEQUENCE [LARGE SCALE GENOMIC DNA]</scope>
</reference>
<dbReference type="Proteomes" id="UP000236845">
    <property type="component" value="Unassembled WGS sequence"/>
</dbReference>
<keyword evidence="5 7" id="KW-0233">DNA recombination</keyword>
<evidence type="ECO:0000256" key="4">
    <source>
        <dbReference type="ARBA" id="ARBA00022833"/>
    </source>
</evidence>
<keyword evidence="4 7" id="KW-0862">Zinc</keyword>
<evidence type="ECO:0000313" key="10">
    <source>
        <dbReference type="Proteomes" id="UP000236845"/>
    </source>
</evidence>
<dbReference type="Gene3D" id="6.10.250.240">
    <property type="match status" value="1"/>
</dbReference>
<dbReference type="Gene3D" id="1.10.8.420">
    <property type="entry name" value="RecR Domain 1"/>
    <property type="match status" value="1"/>
</dbReference>
<dbReference type="GO" id="GO:0006281">
    <property type="term" value="P:DNA repair"/>
    <property type="evidence" value="ECO:0007669"/>
    <property type="project" value="UniProtKB-UniRule"/>
</dbReference>
<comment type="caution">
    <text evidence="9">The sequence shown here is derived from an EMBL/GenBank/DDBJ whole genome shotgun (WGS) entry which is preliminary data.</text>
</comment>
<dbReference type="Pfam" id="PF13662">
    <property type="entry name" value="Toprim_4"/>
    <property type="match status" value="1"/>
</dbReference>
<dbReference type="NCBIfam" id="TIGR00615">
    <property type="entry name" value="recR"/>
    <property type="match status" value="1"/>
</dbReference>